<name>A0A2T2X342_9FIRM</name>
<dbReference type="SUPFAM" id="SSF51735">
    <property type="entry name" value="NAD(P)-binding Rossmann-fold domains"/>
    <property type="match status" value="1"/>
</dbReference>
<sequence>MEDLTGARVLVTGGTGSLGHAILRRMVAGDWGIPSQVTVFSRDEAKQHEMRLWYAKRPKATDDIVYERNHYRPPLRFVIGDVRDYQAVARAVEGQDVIIHAAAMKQVPICEYFPGEAVATNVQGTRNIVRAVHERAPGVDVVVGISTDKACKPVNVLGMTKAIMERILTEANLLEGTTRYISVRYGNVVASRGSVVPLLQSQIAKGGPVTITTPDMTRFLLSLDQAVDVVFEALRSAEPGECYVPRVPSARIVDVARALIGQRNVSMSFTGIRPGEKIHEILVSEEERYRTVERGNYYVIRPMLPELAPDTLDQPVLTQVYSSQRTSLTVRQLAQLLEEFAVREQQLDEILT</sequence>
<dbReference type="Proteomes" id="UP000242699">
    <property type="component" value="Unassembled WGS sequence"/>
</dbReference>
<evidence type="ECO:0000256" key="1">
    <source>
        <dbReference type="ARBA" id="ARBA00007430"/>
    </source>
</evidence>
<evidence type="ECO:0000313" key="4">
    <source>
        <dbReference type="Proteomes" id="UP000242699"/>
    </source>
</evidence>
<comment type="caution">
    <text evidence="3">The sequence shown here is derived from an EMBL/GenBank/DDBJ whole genome shotgun (WGS) entry which is preliminary data.</text>
</comment>
<accession>A0A2T2X342</accession>
<proteinExistence type="inferred from homology"/>
<dbReference type="Pfam" id="PF02719">
    <property type="entry name" value="Polysacc_synt_2"/>
    <property type="match status" value="1"/>
</dbReference>
<organism evidence="3 4">
    <name type="scientific">Sulfobacillus benefaciens</name>
    <dbReference type="NCBI Taxonomy" id="453960"/>
    <lineage>
        <taxon>Bacteria</taxon>
        <taxon>Bacillati</taxon>
        <taxon>Bacillota</taxon>
        <taxon>Clostridia</taxon>
        <taxon>Eubacteriales</taxon>
        <taxon>Clostridiales Family XVII. Incertae Sedis</taxon>
        <taxon>Sulfobacillus</taxon>
    </lineage>
</organism>
<evidence type="ECO:0000259" key="2">
    <source>
        <dbReference type="Pfam" id="PF02719"/>
    </source>
</evidence>
<dbReference type="PANTHER" id="PTHR43318:SF2">
    <property type="entry name" value="UDP-N-ACETYLGLUCOSAMINE 4,6-DEHYDRATASE (INVERTING)"/>
    <property type="match status" value="1"/>
</dbReference>
<dbReference type="CDD" id="cd05237">
    <property type="entry name" value="UDP_invert_4-6DH_SDR_e"/>
    <property type="match status" value="1"/>
</dbReference>
<dbReference type="InterPro" id="IPR051203">
    <property type="entry name" value="Polysaccharide_Synthase-Rel"/>
</dbReference>
<dbReference type="InterPro" id="IPR003869">
    <property type="entry name" value="Polysac_CapD-like"/>
</dbReference>
<evidence type="ECO:0000313" key="3">
    <source>
        <dbReference type="EMBL" id="PSR28902.1"/>
    </source>
</evidence>
<dbReference type="Gene3D" id="3.40.50.720">
    <property type="entry name" value="NAD(P)-binding Rossmann-like Domain"/>
    <property type="match status" value="1"/>
</dbReference>
<dbReference type="PANTHER" id="PTHR43318">
    <property type="entry name" value="UDP-N-ACETYLGLUCOSAMINE 4,6-DEHYDRATASE"/>
    <property type="match status" value="1"/>
</dbReference>
<feature type="domain" description="Polysaccharide biosynthesis protein CapD-like" evidence="2">
    <location>
        <begin position="9"/>
        <end position="301"/>
    </location>
</feature>
<dbReference type="AlphaFoldDB" id="A0A2T2X342"/>
<dbReference type="InterPro" id="IPR036291">
    <property type="entry name" value="NAD(P)-bd_dom_sf"/>
</dbReference>
<reference evidence="3 4" key="1">
    <citation type="journal article" date="2014" name="BMC Genomics">
        <title>Comparison of environmental and isolate Sulfobacillus genomes reveals diverse carbon, sulfur, nitrogen, and hydrogen metabolisms.</title>
        <authorList>
            <person name="Justice N.B."/>
            <person name="Norman A."/>
            <person name="Brown C.T."/>
            <person name="Singh A."/>
            <person name="Thomas B.C."/>
            <person name="Banfield J.F."/>
        </authorList>
    </citation>
    <scope>NUCLEOTIDE SEQUENCE [LARGE SCALE GENOMIC DNA]</scope>
    <source>
        <strain evidence="3">AMDSBA1</strain>
    </source>
</reference>
<dbReference type="EMBL" id="PXYT01000018">
    <property type="protein sequence ID" value="PSR28902.1"/>
    <property type="molecule type" value="Genomic_DNA"/>
</dbReference>
<protein>
    <submittedName>
        <fullName evidence="3">Polysaccharide biosynthesis protein</fullName>
    </submittedName>
</protein>
<comment type="similarity">
    <text evidence="1">Belongs to the polysaccharide synthase family.</text>
</comment>
<gene>
    <name evidence="3" type="ORF">C7B43_09475</name>
</gene>